<reference evidence="2 3" key="1">
    <citation type="submission" date="2018-11" db="EMBL/GenBank/DDBJ databases">
        <title>Chitinophaga lutea sp.nov., isolate from arsenic contaminated soil.</title>
        <authorList>
            <person name="Zong Y."/>
        </authorList>
    </citation>
    <scope>NUCLEOTIDE SEQUENCE [LARGE SCALE GENOMIC DNA]</scope>
    <source>
        <strain evidence="2 3">ZY74</strain>
    </source>
</reference>
<evidence type="ECO:0000313" key="2">
    <source>
        <dbReference type="EMBL" id="RPE12644.1"/>
    </source>
</evidence>
<dbReference type="Proteomes" id="UP000278351">
    <property type="component" value="Unassembled WGS sequence"/>
</dbReference>
<protein>
    <submittedName>
        <fullName evidence="2">Uncharacterized protein</fullName>
    </submittedName>
</protein>
<keyword evidence="1" id="KW-0175">Coiled coil</keyword>
<evidence type="ECO:0000313" key="3">
    <source>
        <dbReference type="Proteomes" id="UP000278351"/>
    </source>
</evidence>
<evidence type="ECO:0000256" key="1">
    <source>
        <dbReference type="SAM" id="Coils"/>
    </source>
</evidence>
<feature type="coiled-coil region" evidence="1">
    <location>
        <begin position="260"/>
        <end position="287"/>
    </location>
</feature>
<sequence length="309" mass="34034">MPVAICFLISDATAQQFYNEVYNHYSNVTPVNTVKIKTNLPVVNGNQQPTIIIEGFNYSTAKPIGIMLTYHTWFDGFYAYKAPSFGAYTPPIFLANEGGNVVIVLDDRGYYQRFSIRVFSGNGVDETPANFSGWTVVDESVASGATAVTAVPYENSFAGNVFMPGGGIWNSAGKVGIGTTDTKGHSLAVNGSAIFTRVIVKNYSNWPDYVFDSTYQLASLRSVERYITANKRLPGIPAAGEVMQQGVDVAEMQQQQMKKIEELTLYIIELNKKLEKQQALIETLMKSDASASSKQFPKANEVIPIRHDF</sequence>
<gene>
    <name evidence="2" type="ORF">EGT74_03595</name>
</gene>
<dbReference type="AlphaFoldDB" id="A0A3N4QLT5"/>
<dbReference type="EMBL" id="RPDH01000001">
    <property type="protein sequence ID" value="RPE12644.1"/>
    <property type="molecule type" value="Genomic_DNA"/>
</dbReference>
<dbReference type="OrthoDB" id="9808753at2"/>
<name>A0A3N4QLT5_9BACT</name>
<organism evidence="2 3">
    <name type="scientific">Chitinophaga lutea</name>
    <dbReference type="NCBI Taxonomy" id="2488634"/>
    <lineage>
        <taxon>Bacteria</taxon>
        <taxon>Pseudomonadati</taxon>
        <taxon>Bacteroidota</taxon>
        <taxon>Chitinophagia</taxon>
        <taxon>Chitinophagales</taxon>
        <taxon>Chitinophagaceae</taxon>
        <taxon>Chitinophaga</taxon>
    </lineage>
</organism>
<comment type="caution">
    <text evidence="2">The sequence shown here is derived from an EMBL/GenBank/DDBJ whole genome shotgun (WGS) entry which is preliminary data.</text>
</comment>
<dbReference type="RefSeq" id="WP_123845155.1">
    <property type="nucleotide sequence ID" value="NZ_RPDH01000001.1"/>
</dbReference>
<keyword evidence="3" id="KW-1185">Reference proteome</keyword>
<accession>A0A3N4QLT5</accession>
<proteinExistence type="predicted"/>